<feature type="region of interest" description="Disordered" evidence="1">
    <location>
        <begin position="280"/>
        <end position="315"/>
    </location>
</feature>
<accession>A0AAN7HAA4</accession>
<dbReference type="Gene3D" id="1.10.510.10">
    <property type="entry name" value="Transferase(Phosphotransferase) domain 1"/>
    <property type="match status" value="1"/>
</dbReference>
<dbReference type="EMBL" id="MU860461">
    <property type="protein sequence ID" value="KAK4233855.1"/>
    <property type="molecule type" value="Genomic_DNA"/>
</dbReference>
<protein>
    <recommendedName>
        <fullName evidence="2">Protein kinase domain-containing protein</fullName>
    </recommendedName>
</protein>
<dbReference type="SUPFAM" id="SSF56112">
    <property type="entry name" value="Protein kinase-like (PK-like)"/>
    <property type="match status" value="1"/>
</dbReference>
<dbReference type="Proteomes" id="UP001303760">
    <property type="component" value="Unassembled WGS sequence"/>
</dbReference>
<dbReference type="InterPro" id="IPR000719">
    <property type="entry name" value="Prot_kinase_dom"/>
</dbReference>
<feature type="domain" description="Protein kinase" evidence="2">
    <location>
        <begin position="52"/>
        <end position="315"/>
    </location>
</feature>
<sequence length="315" mass="35531">MAGDKHPVIEHWSDLRIYVTVFEDPHAEVATWIHYTAEDEAYMGRSHKDPDNMTLDKLAAGLVRLDDSDIYPEVSAAGPITVAAKILDDSATFIKHCGFRQYPPPKQLVEKGFKASLQKDGYTAKDQLLEKVLVMDKLSKTPHPYIVRYLGCRVHRGYITGIVVERLIWDLSTYATKWPAEFAQLDKEAFLAGIESAVKFLHSLGMAHNDMSPRNIMVREDEDGYSSPVLIDFDSCAAFGGRLLCAGTPDFVDEDDPDMFVSLKRHDEYSLDRLREWWDKQLEGGPGGDEDTEDNKDKKGKEGKDSKEGNENNQD</sequence>
<gene>
    <name evidence="3" type="ORF">C8A03DRAFT_47691</name>
</gene>
<dbReference type="GO" id="GO:0005524">
    <property type="term" value="F:ATP binding"/>
    <property type="evidence" value="ECO:0007669"/>
    <property type="project" value="InterPro"/>
</dbReference>
<dbReference type="PROSITE" id="PS50011">
    <property type="entry name" value="PROTEIN_KINASE_DOM"/>
    <property type="match status" value="1"/>
</dbReference>
<proteinExistence type="predicted"/>
<dbReference type="SMART" id="SM00220">
    <property type="entry name" value="S_TKc"/>
    <property type="match status" value="1"/>
</dbReference>
<reference evidence="3" key="2">
    <citation type="submission" date="2023-05" db="EMBL/GenBank/DDBJ databases">
        <authorList>
            <consortium name="Lawrence Berkeley National Laboratory"/>
            <person name="Steindorff A."/>
            <person name="Hensen N."/>
            <person name="Bonometti L."/>
            <person name="Westerberg I."/>
            <person name="Brannstrom I.O."/>
            <person name="Guillou S."/>
            <person name="Cros-Aarteil S."/>
            <person name="Calhoun S."/>
            <person name="Haridas S."/>
            <person name="Kuo A."/>
            <person name="Mondo S."/>
            <person name="Pangilinan J."/>
            <person name="Riley R."/>
            <person name="Labutti K."/>
            <person name="Andreopoulos B."/>
            <person name="Lipzen A."/>
            <person name="Chen C."/>
            <person name="Yanf M."/>
            <person name="Daum C."/>
            <person name="Ng V."/>
            <person name="Clum A."/>
            <person name="Ohm R."/>
            <person name="Martin F."/>
            <person name="Silar P."/>
            <person name="Natvig D."/>
            <person name="Lalanne C."/>
            <person name="Gautier V."/>
            <person name="Ament-Velasquez S.L."/>
            <person name="Kruys A."/>
            <person name="Hutchinson M.I."/>
            <person name="Powell A.J."/>
            <person name="Barry K."/>
            <person name="Miller A.N."/>
            <person name="Grigoriev I.V."/>
            <person name="Debuchy R."/>
            <person name="Gladieux P."/>
            <person name="Thoren M.H."/>
            <person name="Johannesson H."/>
        </authorList>
    </citation>
    <scope>NUCLEOTIDE SEQUENCE</scope>
    <source>
        <strain evidence="3">CBS 532.94</strain>
    </source>
</reference>
<name>A0AAN7HAA4_9PEZI</name>
<evidence type="ECO:0000313" key="4">
    <source>
        <dbReference type="Proteomes" id="UP001303760"/>
    </source>
</evidence>
<organism evidence="3 4">
    <name type="scientific">Achaetomium macrosporum</name>
    <dbReference type="NCBI Taxonomy" id="79813"/>
    <lineage>
        <taxon>Eukaryota</taxon>
        <taxon>Fungi</taxon>
        <taxon>Dikarya</taxon>
        <taxon>Ascomycota</taxon>
        <taxon>Pezizomycotina</taxon>
        <taxon>Sordariomycetes</taxon>
        <taxon>Sordariomycetidae</taxon>
        <taxon>Sordariales</taxon>
        <taxon>Chaetomiaceae</taxon>
        <taxon>Achaetomium</taxon>
    </lineage>
</organism>
<evidence type="ECO:0000313" key="3">
    <source>
        <dbReference type="EMBL" id="KAK4233855.1"/>
    </source>
</evidence>
<dbReference type="InterPro" id="IPR011009">
    <property type="entry name" value="Kinase-like_dom_sf"/>
</dbReference>
<evidence type="ECO:0000256" key="1">
    <source>
        <dbReference type="SAM" id="MobiDB-lite"/>
    </source>
</evidence>
<comment type="caution">
    <text evidence="3">The sequence shown here is derived from an EMBL/GenBank/DDBJ whole genome shotgun (WGS) entry which is preliminary data.</text>
</comment>
<feature type="compositionally biased region" description="Basic and acidic residues" evidence="1">
    <location>
        <begin position="295"/>
        <end position="315"/>
    </location>
</feature>
<dbReference type="Pfam" id="PF06293">
    <property type="entry name" value="Kdo"/>
    <property type="match status" value="1"/>
</dbReference>
<dbReference type="GO" id="GO:0004672">
    <property type="term" value="F:protein kinase activity"/>
    <property type="evidence" value="ECO:0007669"/>
    <property type="project" value="InterPro"/>
</dbReference>
<keyword evidence="4" id="KW-1185">Reference proteome</keyword>
<reference evidence="3" key="1">
    <citation type="journal article" date="2023" name="Mol. Phylogenet. Evol.">
        <title>Genome-scale phylogeny and comparative genomics of the fungal order Sordariales.</title>
        <authorList>
            <person name="Hensen N."/>
            <person name="Bonometti L."/>
            <person name="Westerberg I."/>
            <person name="Brannstrom I.O."/>
            <person name="Guillou S."/>
            <person name="Cros-Aarteil S."/>
            <person name="Calhoun S."/>
            <person name="Haridas S."/>
            <person name="Kuo A."/>
            <person name="Mondo S."/>
            <person name="Pangilinan J."/>
            <person name="Riley R."/>
            <person name="LaButti K."/>
            <person name="Andreopoulos B."/>
            <person name="Lipzen A."/>
            <person name="Chen C."/>
            <person name="Yan M."/>
            <person name="Daum C."/>
            <person name="Ng V."/>
            <person name="Clum A."/>
            <person name="Steindorff A."/>
            <person name="Ohm R.A."/>
            <person name="Martin F."/>
            <person name="Silar P."/>
            <person name="Natvig D.O."/>
            <person name="Lalanne C."/>
            <person name="Gautier V."/>
            <person name="Ament-Velasquez S.L."/>
            <person name="Kruys A."/>
            <person name="Hutchinson M.I."/>
            <person name="Powell A.J."/>
            <person name="Barry K."/>
            <person name="Miller A.N."/>
            <person name="Grigoriev I.V."/>
            <person name="Debuchy R."/>
            <person name="Gladieux P."/>
            <person name="Hiltunen Thoren M."/>
            <person name="Johannesson H."/>
        </authorList>
    </citation>
    <scope>NUCLEOTIDE SEQUENCE</scope>
    <source>
        <strain evidence="3">CBS 532.94</strain>
    </source>
</reference>
<evidence type="ECO:0000259" key="2">
    <source>
        <dbReference type="PROSITE" id="PS50011"/>
    </source>
</evidence>
<dbReference type="AlphaFoldDB" id="A0AAN7HAA4"/>